<evidence type="ECO:0000313" key="8">
    <source>
        <dbReference type="EMBL" id="KAL0461226.1"/>
    </source>
</evidence>
<evidence type="ECO:0000256" key="4">
    <source>
        <dbReference type="ARBA" id="ARBA00023163"/>
    </source>
</evidence>
<dbReference type="PROSITE" id="PS50066">
    <property type="entry name" value="MADS_BOX_2"/>
    <property type="match status" value="1"/>
</dbReference>
<reference evidence="8" key="1">
    <citation type="submission" date="2020-06" db="EMBL/GenBank/DDBJ databases">
        <authorList>
            <person name="Li T."/>
            <person name="Hu X."/>
            <person name="Zhang T."/>
            <person name="Song X."/>
            <person name="Zhang H."/>
            <person name="Dai N."/>
            <person name="Sheng W."/>
            <person name="Hou X."/>
            <person name="Wei L."/>
        </authorList>
    </citation>
    <scope>NUCLEOTIDE SEQUENCE</scope>
    <source>
        <strain evidence="8">KEN1</strain>
        <tissue evidence="8">Leaf</tissue>
    </source>
</reference>
<evidence type="ECO:0000256" key="2">
    <source>
        <dbReference type="ARBA" id="ARBA00023015"/>
    </source>
</evidence>
<organism evidence="8">
    <name type="scientific">Sesamum latifolium</name>
    <dbReference type="NCBI Taxonomy" id="2727402"/>
    <lineage>
        <taxon>Eukaryota</taxon>
        <taxon>Viridiplantae</taxon>
        <taxon>Streptophyta</taxon>
        <taxon>Embryophyta</taxon>
        <taxon>Tracheophyta</taxon>
        <taxon>Spermatophyta</taxon>
        <taxon>Magnoliopsida</taxon>
        <taxon>eudicotyledons</taxon>
        <taxon>Gunneridae</taxon>
        <taxon>Pentapetalae</taxon>
        <taxon>asterids</taxon>
        <taxon>lamiids</taxon>
        <taxon>Lamiales</taxon>
        <taxon>Pedaliaceae</taxon>
        <taxon>Sesamum</taxon>
    </lineage>
</organism>
<dbReference type="InterPro" id="IPR036879">
    <property type="entry name" value="TF_MADSbox_sf"/>
</dbReference>
<dbReference type="AlphaFoldDB" id="A0AAW2Y6I3"/>
<accession>A0AAW2Y6I3</accession>
<dbReference type="PANTHER" id="PTHR48019">
    <property type="entry name" value="SERUM RESPONSE FACTOR HOMOLOG"/>
    <property type="match status" value="1"/>
</dbReference>
<comment type="subcellular location">
    <subcellularLocation>
        <location evidence="1">Nucleus</location>
    </subcellularLocation>
</comment>
<proteinExistence type="predicted"/>
<dbReference type="InterPro" id="IPR002100">
    <property type="entry name" value="TF_MADSbox"/>
</dbReference>
<sequence>MGRKINMKKIEDITRCQVTFSKRRSSLMKKANEIAVCCDVDVAFVAFSPSGRISKFCNQRRIEDVLHRYVNLPVEKRLKDYELGPEQEPSLHQLSWCERNLKHSLQRIIAKKGFDQMGEKKLESQAGNPFSSNFNQNEQISKVENPSAGQILMQLDPWISPYSARARESILQDLLDHATNKNMSGPSNVCSFPIPSNILNSSPVFIPEMPTSNARVSSFHVPQEKFLVVDHSLLNFHDQNNYVNARNNNFEVGFSDRIHHMSTQSLCNIQGPRFTSTTTITTKASCPKMAPQSIHHHHDHDDQMETGSQSQCTNSNLSQLGNLQDLEAGQQTTAHHLNMVDSNEDYYNINSDVDTHAAATHQPQLSQRHQNVFPHNELVCQNTLFDDLLPEEDTIEDNTIWTAKIQKSGLWEWEDLLLDVQDFF</sequence>
<dbReference type="SMART" id="SM00432">
    <property type="entry name" value="MADS"/>
    <property type="match status" value="1"/>
</dbReference>
<protein>
    <submittedName>
        <fullName evidence="8">Agamous-like MADS-box protein</fullName>
    </submittedName>
</protein>
<reference evidence="8" key="2">
    <citation type="journal article" date="2024" name="Plant">
        <title>Genomic evolution and insights into agronomic trait innovations of Sesamum species.</title>
        <authorList>
            <person name="Miao H."/>
            <person name="Wang L."/>
            <person name="Qu L."/>
            <person name="Liu H."/>
            <person name="Sun Y."/>
            <person name="Le M."/>
            <person name="Wang Q."/>
            <person name="Wei S."/>
            <person name="Zheng Y."/>
            <person name="Lin W."/>
            <person name="Duan Y."/>
            <person name="Cao H."/>
            <person name="Xiong S."/>
            <person name="Wang X."/>
            <person name="Wei L."/>
            <person name="Li C."/>
            <person name="Ma Q."/>
            <person name="Ju M."/>
            <person name="Zhao R."/>
            <person name="Li G."/>
            <person name="Mu C."/>
            <person name="Tian Q."/>
            <person name="Mei H."/>
            <person name="Zhang T."/>
            <person name="Gao T."/>
            <person name="Zhang H."/>
        </authorList>
    </citation>
    <scope>NUCLEOTIDE SEQUENCE</scope>
    <source>
        <strain evidence="8">KEN1</strain>
    </source>
</reference>
<dbReference type="GO" id="GO:0046983">
    <property type="term" value="F:protein dimerization activity"/>
    <property type="evidence" value="ECO:0007669"/>
    <property type="project" value="InterPro"/>
</dbReference>
<feature type="domain" description="MADS-box" evidence="7">
    <location>
        <begin position="1"/>
        <end position="60"/>
    </location>
</feature>
<keyword evidence="4" id="KW-0804">Transcription</keyword>
<dbReference type="EMBL" id="JACGWN010000001">
    <property type="protein sequence ID" value="KAL0461226.1"/>
    <property type="molecule type" value="Genomic_DNA"/>
</dbReference>
<evidence type="ECO:0000256" key="6">
    <source>
        <dbReference type="SAM" id="MobiDB-lite"/>
    </source>
</evidence>
<evidence type="ECO:0000256" key="5">
    <source>
        <dbReference type="ARBA" id="ARBA00023242"/>
    </source>
</evidence>
<keyword evidence="2" id="KW-0805">Transcription regulation</keyword>
<evidence type="ECO:0000259" key="7">
    <source>
        <dbReference type="PROSITE" id="PS50066"/>
    </source>
</evidence>
<feature type="region of interest" description="Disordered" evidence="6">
    <location>
        <begin position="287"/>
        <end position="316"/>
    </location>
</feature>
<gene>
    <name evidence="8" type="ORF">Slati_0010200</name>
</gene>
<dbReference type="PRINTS" id="PR00404">
    <property type="entry name" value="MADSDOMAIN"/>
</dbReference>
<evidence type="ECO:0000256" key="3">
    <source>
        <dbReference type="ARBA" id="ARBA00023125"/>
    </source>
</evidence>
<keyword evidence="5" id="KW-0539">Nucleus</keyword>
<evidence type="ECO:0000256" key="1">
    <source>
        <dbReference type="ARBA" id="ARBA00004123"/>
    </source>
</evidence>
<dbReference type="InterPro" id="IPR050142">
    <property type="entry name" value="MADS-box/MEF2_TF"/>
</dbReference>
<dbReference type="GO" id="GO:0003677">
    <property type="term" value="F:DNA binding"/>
    <property type="evidence" value="ECO:0007669"/>
    <property type="project" value="UniProtKB-KW"/>
</dbReference>
<comment type="caution">
    <text evidence="8">The sequence shown here is derived from an EMBL/GenBank/DDBJ whole genome shotgun (WGS) entry which is preliminary data.</text>
</comment>
<dbReference type="SUPFAM" id="SSF55455">
    <property type="entry name" value="SRF-like"/>
    <property type="match status" value="1"/>
</dbReference>
<dbReference type="Gene3D" id="3.40.1810.10">
    <property type="entry name" value="Transcription factor, MADS-box"/>
    <property type="match status" value="1"/>
</dbReference>
<feature type="compositionally biased region" description="Polar residues" evidence="6">
    <location>
        <begin position="305"/>
        <end position="316"/>
    </location>
</feature>
<keyword evidence="3" id="KW-0238">DNA-binding</keyword>
<name>A0AAW2Y6I3_9LAMI</name>
<dbReference type="GO" id="GO:0005634">
    <property type="term" value="C:nucleus"/>
    <property type="evidence" value="ECO:0007669"/>
    <property type="project" value="UniProtKB-SubCell"/>
</dbReference>
<dbReference type="Pfam" id="PF00319">
    <property type="entry name" value="SRF-TF"/>
    <property type="match status" value="1"/>
</dbReference>